<dbReference type="AlphaFoldDB" id="A0A4Y2TZV8"/>
<dbReference type="OrthoDB" id="6426276at2759"/>
<proteinExistence type="predicted"/>
<evidence type="ECO:0000313" key="1">
    <source>
        <dbReference type="EMBL" id="GBO05753.1"/>
    </source>
</evidence>
<organism evidence="1 2">
    <name type="scientific">Araneus ventricosus</name>
    <name type="common">Orbweaver spider</name>
    <name type="synonym">Epeira ventricosa</name>
    <dbReference type="NCBI Taxonomy" id="182803"/>
    <lineage>
        <taxon>Eukaryota</taxon>
        <taxon>Metazoa</taxon>
        <taxon>Ecdysozoa</taxon>
        <taxon>Arthropoda</taxon>
        <taxon>Chelicerata</taxon>
        <taxon>Arachnida</taxon>
        <taxon>Araneae</taxon>
        <taxon>Araneomorphae</taxon>
        <taxon>Entelegynae</taxon>
        <taxon>Araneoidea</taxon>
        <taxon>Araneidae</taxon>
        <taxon>Araneus</taxon>
    </lineage>
</organism>
<dbReference type="EMBL" id="BGPR01032271">
    <property type="protein sequence ID" value="GBO05753.1"/>
    <property type="molecule type" value="Genomic_DNA"/>
</dbReference>
<name>A0A4Y2TZV8_ARAVE</name>
<comment type="caution">
    <text evidence="1">The sequence shown here is derived from an EMBL/GenBank/DDBJ whole genome shotgun (WGS) entry which is preliminary data.</text>
</comment>
<evidence type="ECO:0000313" key="2">
    <source>
        <dbReference type="Proteomes" id="UP000499080"/>
    </source>
</evidence>
<accession>A0A4Y2TZV8</accession>
<sequence>MLFNKANLKILQDLDDRGPTSKRTTKMEDKLSFKTTSNIPDKNNGDLLKTSCKKCEEANLLKHEIIKLQSEKMTLLMKLKTKGQELQKVKEEKNYQFDHLLHTEKIVNNLQKDIETQEQIKTKR</sequence>
<protein>
    <submittedName>
        <fullName evidence="1">Uncharacterized protein</fullName>
    </submittedName>
</protein>
<gene>
    <name evidence="1" type="ORF">AVEN_231431_1</name>
</gene>
<keyword evidence="2" id="KW-1185">Reference proteome</keyword>
<dbReference type="Proteomes" id="UP000499080">
    <property type="component" value="Unassembled WGS sequence"/>
</dbReference>
<reference evidence="1 2" key="1">
    <citation type="journal article" date="2019" name="Sci. Rep.">
        <title>Orb-weaving spider Araneus ventricosus genome elucidates the spidroin gene catalogue.</title>
        <authorList>
            <person name="Kono N."/>
            <person name="Nakamura H."/>
            <person name="Ohtoshi R."/>
            <person name="Moran D.A.P."/>
            <person name="Shinohara A."/>
            <person name="Yoshida Y."/>
            <person name="Fujiwara M."/>
            <person name="Mori M."/>
            <person name="Tomita M."/>
            <person name="Arakawa K."/>
        </authorList>
    </citation>
    <scope>NUCLEOTIDE SEQUENCE [LARGE SCALE GENOMIC DNA]</scope>
</reference>